<keyword evidence="3" id="KW-1185">Reference proteome</keyword>
<keyword evidence="1" id="KW-1133">Transmembrane helix</keyword>
<dbReference type="EMBL" id="JARPOI010000005">
    <property type="protein sequence ID" value="KAJ9181029.1"/>
    <property type="molecule type" value="Genomic_DNA"/>
</dbReference>
<protein>
    <submittedName>
        <fullName evidence="2">Uncharacterized protein</fullName>
    </submittedName>
</protein>
<keyword evidence="1" id="KW-0812">Transmembrane</keyword>
<sequence>MFIMSYLLEHRPLNLPILMIHTITMAFRYSSVCLLYGQVITRLLRALRVDPGAKATMTIPKDYGFYTMNNLPHMGLSVYAANYEHARRDRSTSAQRPQPQHTAATASFDQGGVALAIVRTSATAN</sequence>
<feature type="transmembrane region" description="Helical" evidence="1">
    <location>
        <begin position="15"/>
        <end position="37"/>
    </location>
</feature>
<evidence type="ECO:0000256" key="1">
    <source>
        <dbReference type="SAM" id="Phobius"/>
    </source>
</evidence>
<organism evidence="2 3">
    <name type="scientific">Hevea brasiliensis</name>
    <name type="common">Para rubber tree</name>
    <name type="synonym">Siphonia brasiliensis</name>
    <dbReference type="NCBI Taxonomy" id="3981"/>
    <lineage>
        <taxon>Eukaryota</taxon>
        <taxon>Viridiplantae</taxon>
        <taxon>Streptophyta</taxon>
        <taxon>Embryophyta</taxon>
        <taxon>Tracheophyta</taxon>
        <taxon>Spermatophyta</taxon>
        <taxon>Magnoliopsida</taxon>
        <taxon>eudicotyledons</taxon>
        <taxon>Gunneridae</taxon>
        <taxon>Pentapetalae</taxon>
        <taxon>rosids</taxon>
        <taxon>fabids</taxon>
        <taxon>Malpighiales</taxon>
        <taxon>Euphorbiaceae</taxon>
        <taxon>Crotonoideae</taxon>
        <taxon>Micrandreae</taxon>
        <taxon>Hevea</taxon>
    </lineage>
</organism>
<evidence type="ECO:0000313" key="3">
    <source>
        <dbReference type="Proteomes" id="UP001174677"/>
    </source>
</evidence>
<proteinExistence type="predicted"/>
<accession>A0ABQ9MQ75</accession>
<dbReference type="Proteomes" id="UP001174677">
    <property type="component" value="Chromosome 5"/>
</dbReference>
<evidence type="ECO:0000313" key="2">
    <source>
        <dbReference type="EMBL" id="KAJ9181029.1"/>
    </source>
</evidence>
<gene>
    <name evidence="2" type="ORF">P3X46_009204</name>
</gene>
<name>A0ABQ9MQ75_HEVBR</name>
<comment type="caution">
    <text evidence="2">The sequence shown here is derived from an EMBL/GenBank/DDBJ whole genome shotgun (WGS) entry which is preliminary data.</text>
</comment>
<reference evidence="2" key="1">
    <citation type="journal article" date="2023" name="Plant Biotechnol. J.">
        <title>Chromosome-level wild Hevea brasiliensis genome provides new tools for genomic-assisted breeding and valuable loci to elevate rubber yield.</title>
        <authorList>
            <person name="Cheng H."/>
            <person name="Song X."/>
            <person name="Hu Y."/>
            <person name="Wu T."/>
            <person name="Yang Q."/>
            <person name="An Z."/>
            <person name="Feng S."/>
            <person name="Deng Z."/>
            <person name="Wu W."/>
            <person name="Zeng X."/>
            <person name="Tu M."/>
            <person name="Wang X."/>
            <person name="Huang H."/>
        </authorList>
    </citation>
    <scope>NUCLEOTIDE SEQUENCE</scope>
    <source>
        <strain evidence="2">MT/VB/25A 57/8</strain>
    </source>
</reference>
<keyword evidence="1" id="KW-0472">Membrane</keyword>